<dbReference type="PANTHER" id="PTHR35810">
    <property type="entry name" value="CYTOPLASMIC PROTEIN-RELATED"/>
    <property type="match status" value="1"/>
</dbReference>
<feature type="domain" description="Fido" evidence="1">
    <location>
        <begin position="181"/>
        <end position="325"/>
    </location>
</feature>
<dbReference type="AlphaFoldDB" id="A0A1F5NT01"/>
<evidence type="ECO:0000313" key="2">
    <source>
        <dbReference type="EMBL" id="OGE80801.1"/>
    </source>
</evidence>
<dbReference type="InterPro" id="IPR036597">
    <property type="entry name" value="Fido-like_dom_sf"/>
</dbReference>
<dbReference type="Pfam" id="PF02661">
    <property type="entry name" value="Fic"/>
    <property type="match status" value="1"/>
</dbReference>
<evidence type="ECO:0000313" key="3">
    <source>
        <dbReference type="Proteomes" id="UP000178892"/>
    </source>
</evidence>
<dbReference type="STRING" id="1817825.A2720_04550"/>
<reference evidence="2 3" key="1">
    <citation type="journal article" date="2016" name="Nat. Commun.">
        <title>Thousands of microbial genomes shed light on interconnected biogeochemical processes in an aquifer system.</title>
        <authorList>
            <person name="Anantharaman K."/>
            <person name="Brown C.T."/>
            <person name="Hug L.A."/>
            <person name="Sharon I."/>
            <person name="Castelle C.J."/>
            <person name="Probst A.J."/>
            <person name="Thomas B.C."/>
            <person name="Singh A."/>
            <person name="Wilkins M.J."/>
            <person name="Karaoz U."/>
            <person name="Brodie E.L."/>
            <person name="Williams K.H."/>
            <person name="Hubbard S.S."/>
            <person name="Banfield J.F."/>
        </authorList>
    </citation>
    <scope>NUCLEOTIDE SEQUENCE [LARGE SCALE GENOMIC DNA]</scope>
</reference>
<dbReference type="InterPro" id="IPR053737">
    <property type="entry name" value="Type_II_TA_Toxin"/>
</dbReference>
<proteinExistence type="predicted"/>
<evidence type="ECO:0000259" key="1">
    <source>
        <dbReference type="PROSITE" id="PS51459"/>
    </source>
</evidence>
<dbReference type="EMBL" id="MFEL01000018">
    <property type="protein sequence ID" value="OGE80801.1"/>
    <property type="molecule type" value="Genomic_DNA"/>
</dbReference>
<accession>A0A1F5NT01</accession>
<dbReference type="Gene3D" id="1.20.120.1870">
    <property type="entry name" value="Fic/DOC protein, Fido domain"/>
    <property type="match status" value="1"/>
</dbReference>
<dbReference type="PANTHER" id="PTHR35810:SF1">
    <property type="entry name" value="CYTOPLASMIC PROTEIN"/>
    <property type="match status" value="1"/>
</dbReference>
<name>A0A1F5NT01_9BACT</name>
<dbReference type="InterPro" id="IPR003812">
    <property type="entry name" value="Fido"/>
</dbReference>
<dbReference type="Pfam" id="PF13310">
    <property type="entry name" value="Virulence_RhuM"/>
    <property type="match status" value="1"/>
</dbReference>
<gene>
    <name evidence="2" type="ORF">A2720_04550</name>
</gene>
<sequence>MDKQEHKGEIVIYKAETGPELRVSLYDETVWLTQAGISELFQTDRSSVAKHLRNIIKSGELAEKSNVQNLHIANSDKPVKFYNLDFILSVGYRVNSKRATQFRIWATQKMRDYLIKGFVVNAKRLPEAHVAKLKELETAHKLIQQALESYRAEGYERELLKIISDYANTWFVLNLYDEQKLAISNVSEKPGRVLNYEEVLKSIKRFRQRLQNAKQASDLFGVEVSHKLASIVGSIDQSFNSKPLYPSLEERAAHLLYFVVKGHPFVDGNKRVGSLLFLQYLIQNDIFYNRRGERKINDAALTAVTLLTAESDPSQKDVIIKLIVNLINKK</sequence>
<comment type="caution">
    <text evidence="2">The sequence shown here is derived from an EMBL/GenBank/DDBJ whole genome shotgun (WGS) entry which is preliminary data.</text>
</comment>
<dbReference type="InterPro" id="IPR011204">
    <property type="entry name" value="Virulence_RhuM-like"/>
</dbReference>
<organism evidence="2 3">
    <name type="scientific">Candidatus Doudnabacteria bacterium RIFCSPHIGHO2_01_FULL_46_24</name>
    <dbReference type="NCBI Taxonomy" id="1817825"/>
    <lineage>
        <taxon>Bacteria</taxon>
        <taxon>Candidatus Doudnaibacteriota</taxon>
    </lineage>
</organism>
<dbReference type="PROSITE" id="PS51459">
    <property type="entry name" value="FIDO"/>
    <property type="match status" value="1"/>
</dbReference>
<dbReference type="SUPFAM" id="SSF140931">
    <property type="entry name" value="Fic-like"/>
    <property type="match status" value="1"/>
</dbReference>
<dbReference type="Proteomes" id="UP000178892">
    <property type="component" value="Unassembled WGS sequence"/>
</dbReference>
<protein>
    <recommendedName>
        <fullName evidence="1">Fido domain-containing protein</fullName>
    </recommendedName>
</protein>